<keyword evidence="2" id="KW-0175">Coiled coil</keyword>
<name>A0ABY9WHW8_9BACI</name>
<keyword evidence="4" id="KW-1185">Reference proteome</keyword>
<feature type="repeat" description="TPR" evidence="1">
    <location>
        <begin position="46"/>
        <end position="79"/>
    </location>
</feature>
<protein>
    <recommendedName>
        <fullName evidence="5">Tetratricopeptide repeat protein</fullName>
    </recommendedName>
</protein>
<dbReference type="InterPro" id="IPR011990">
    <property type="entry name" value="TPR-like_helical_dom_sf"/>
</dbReference>
<evidence type="ECO:0000256" key="1">
    <source>
        <dbReference type="PROSITE-ProRule" id="PRU00339"/>
    </source>
</evidence>
<dbReference type="SUPFAM" id="SSF81901">
    <property type="entry name" value="HCP-like"/>
    <property type="match status" value="1"/>
</dbReference>
<dbReference type="GeneID" id="301126149"/>
<dbReference type="RefSeq" id="WP_311067306.1">
    <property type="nucleotide sequence ID" value="NZ_CP134501.1"/>
</dbReference>
<gene>
    <name evidence="3" type="ORF">RI196_09215</name>
</gene>
<accession>A0ABY9WHW8</accession>
<evidence type="ECO:0008006" key="5">
    <source>
        <dbReference type="Google" id="ProtNLM"/>
    </source>
</evidence>
<organism evidence="3 4">
    <name type="scientific">Aeribacillus composti</name>
    <dbReference type="NCBI Taxonomy" id="1868734"/>
    <lineage>
        <taxon>Bacteria</taxon>
        <taxon>Bacillati</taxon>
        <taxon>Bacillota</taxon>
        <taxon>Bacilli</taxon>
        <taxon>Bacillales</taxon>
        <taxon>Bacillaceae</taxon>
        <taxon>Aeribacillus</taxon>
    </lineage>
</organism>
<dbReference type="Proteomes" id="UP001303701">
    <property type="component" value="Chromosome"/>
</dbReference>
<dbReference type="Gene3D" id="1.25.40.10">
    <property type="entry name" value="Tetratricopeptide repeat domain"/>
    <property type="match status" value="1"/>
</dbReference>
<sequence length="128" mass="15026">MVFFKKRKKEKKITNELPKAPNKEDLMIEIEKAEKLLENVNENNKIEILNQLGKLYFEAGEIDQAINYYELSISENKTIGQANNELLKLYNIKRKEAIDQKRDSDVQLYLKKIDELLKLSKDIIRGKA</sequence>
<feature type="coiled-coil region" evidence="2">
    <location>
        <begin position="23"/>
        <end position="50"/>
    </location>
</feature>
<reference evidence="3 4" key="1">
    <citation type="submission" date="2023-09" db="EMBL/GenBank/DDBJ databases">
        <title>Different Types of Thermotolerant Ring-Cleaving Dioxygenases derived from Aeribacillus composti HB-1 applied for multiple aromatic hydrocarbons removal.</title>
        <authorList>
            <person name="Cao L."/>
            <person name="Li M."/>
            <person name="Ma T."/>
        </authorList>
    </citation>
    <scope>NUCLEOTIDE SEQUENCE [LARGE SCALE GENOMIC DNA]</scope>
    <source>
        <strain evidence="3 4">HB-1</strain>
    </source>
</reference>
<evidence type="ECO:0000313" key="3">
    <source>
        <dbReference type="EMBL" id="WNF34807.1"/>
    </source>
</evidence>
<proteinExistence type="predicted"/>
<dbReference type="EMBL" id="CP134501">
    <property type="protein sequence ID" value="WNF34807.1"/>
    <property type="molecule type" value="Genomic_DNA"/>
</dbReference>
<evidence type="ECO:0000313" key="4">
    <source>
        <dbReference type="Proteomes" id="UP001303701"/>
    </source>
</evidence>
<dbReference type="InterPro" id="IPR019734">
    <property type="entry name" value="TPR_rpt"/>
</dbReference>
<keyword evidence="1" id="KW-0802">TPR repeat</keyword>
<evidence type="ECO:0000256" key="2">
    <source>
        <dbReference type="SAM" id="Coils"/>
    </source>
</evidence>
<dbReference type="SMART" id="SM00028">
    <property type="entry name" value="TPR"/>
    <property type="match status" value="1"/>
</dbReference>
<dbReference type="PROSITE" id="PS50005">
    <property type="entry name" value="TPR"/>
    <property type="match status" value="1"/>
</dbReference>